<dbReference type="SUPFAM" id="SSF53098">
    <property type="entry name" value="Ribonuclease H-like"/>
    <property type="match status" value="1"/>
</dbReference>
<dbReference type="Gene3D" id="3.30.420.140">
    <property type="entry name" value="YqgF/RNase H-like domain"/>
    <property type="match status" value="1"/>
</dbReference>
<dbReference type="InterPro" id="IPR036860">
    <property type="entry name" value="SH2_dom_sf"/>
</dbReference>
<reference evidence="14" key="1">
    <citation type="submission" date="2023-10" db="EMBL/GenBank/DDBJ databases">
        <authorList>
            <person name="Noh H."/>
        </authorList>
    </citation>
    <scope>NUCLEOTIDE SEQUENCE</scope>
    <source>
        <strain evidence="14">DUCC4014</strain>
    </source>
</reference>
<feature type="compositionally biased region" description="Basic and acidic residues" evidence="11">
    <location>
        <begin position="16"/>
        <end position="26"/>
    </location>
</feature>
<comment type="subcellular location">
    <subcellularLocation>
        <location evidence="2">Chromosome</location>
    </subcellularLocation>
    <subcellularLocation>
        <location evidence="1">Nucleus</location>
    </subcellularLocation>
</comment>
<dbReference type="InterPro" id="IPR012337">
    <property type="entry name" value="RNaseH-like_sf"/>
</dbReference>
<dbReference type="GeneID" id="87808138"/>
<dbReference type="Gene3D" id="1.10.150.850">
    <property type="entry name" value="Spt6, helix-hairpin-helix domain"/>
    <property type="match status" value="1"/>
</dbReference>
<feature type="compositionally biased region" description="Low complexity" evidence="11">
    <location>
        <begin position="1911"/>
        <end position="1934"/>
    </location>
</feature>
<evidence type="ECO:0000256" key="11">
    <source>
        <dbReference type="SAM" id="MobiDB-lite"/>
    </source>
</evidence>
<dbReference type="SMART" id="SM00252">
    <property type="entry name" value="SH2"/>
    <property type="match status" value="1"/>
</dbReference>
<dbReference type="Pfam" id="PF14639">
    <property type="entry name" value="YqgF"/>
    <property type="match status" value="2"/>
</dbReference>
<protein>
    <recommendedName>
        <fullName evidence="4">Transcription elongation factor SPT6</fullName>
    </recommendedName>
    <alternativeName>
        <fullName evidence="9">Chromatin elongation factor SPT6</fullName>
    </alternativeName>
</protein>
<evidence type="ECO:0000256" key="12">
    <source>
        <dbReference type="SAM" id="Phobius"/>
    </source>
</evidence>
<dbReference type="Pfam" id="PF17674">
    <property type="entry name" value="HHH_9"/>
    <property type="match status" value="1"/>
</dbReference>
<feature type="compositionally biased region" description="Basic residues" evidence="11">
    <location>
        <begin position="65"/>
        <end position="81"/>
    </location>
</feature>
<dbReference type="Gene3D" id="1.10.10.650">
    <property type="entry name" value="RuvA domain 2-like"/>
    <property type="match status" value="1"/>
</dbReference>
<evidence type="ECO:0000256" key="6">
    <source>
        <dbReference type="ARBA" id="ARBA00022999"/>
    </source>
</evidence>
<dbReference type="Pfam" id="PF10445">
    <property type="entry name" value="DUF2456"/>
    <property type="match status" value="1"/>
</dbReference>
<keyword evidence="7" id="KW-0804">Transcription</keyword>
<feature type="compositionally biased region" description="Pro residues" evidence="11">
    <location>
        <begin position="1853"/>
        <end position="1862"/>
    </location>
</feature>
<dbReference type="InterPro" id="IPR042066">
    <property type="entry name" value="Spt6_death-like"/>
</dbReference>
<dbReference type="Pfam" id="PF22706">
    <property type="entry name" value="Tex_central_region"/>
    <property type="match status" value="1"/>
</dbReference>
<dbReference type="GO" id="GO:0140673">
    <property type="term" value="P:transcription elongation-coupled chromatin remodeling"/>
    <property type="evidence" value="ECO:0007669"/>
    <property type="project" value="InterPro"/>
</dbReference>
<dbReference type="InterPro" id="IPR017072">
    <property type="entry name" value="TF_Spt6"/>
</dbReference>
<evidence type="ECO:0000256" key="10">
    <source>
        <dbReference type="ARBA" id="ARBA00093389"/>
    </source>
</evidence>
<dbReference type="Gene3D" id="3.30.505.10">
    <property type="entry name" value="SH2 domain"/>
    <property type="match status" value="2"/>
</dbReference>
<feature type="compositionally biased region" description="Acidic residues" evidence="11">
    <location>
        <begin position="144"/>
        <end position="160"/>
    </location>
</feature>
<dbReference type="Gene3D" id="1.10.10.2740">
    <property type="entry name" value="Spt6, Death-like domain"/>
    <property type="match status" value="1"/>
</dbReference>
<dbReference type="InterPro" id="IPR003029">
    <property type="entry name" value="S1_domain"/>
</dbReference>
<dbReference type="GO" id="GO:0042393">
    <property type="term" value="F:histone binding"/>
    <property type="evidence" value="ECO:0007669"/>
    <property type="project" value="TreeGrafter"/>
</dbReference>
<dbReference type="GO" id="GO:0034728">
    <property type="term" value="P:nucleosome organization"/>
    <property type="evidence" value="ECO:0007669"/>
    <property type="project" value="TreeGrafter"/>
</dbReference>
<dbReference type="SMART" id="SM00316">
    <property type="entry name" value="S1"/>
    <property type="match status" value="1"/>
</dbReference>
<evidence type="ECO:0000256" key="3">
    <source>
        <dbReference type="ARBA" id="ARBA00009253"/>
    </source>
</evidence>
<dbReference type="FunFam" id="1.10.10.2740:FF:000002">
    <property type="entry name" value="Transcription elongation factor Spt6"/>
    <property type="match status" value="1"/>
</dbReference>
<dbReference type="InterPro" id="IPR055179">
    <property type="entry name" value="Tex-like_central_region"/>
</dbReference>
<keyword evidence="6" id="KW-0727">SH2 domain</keyword>
<keyword evidence="14" id="KW-0251">Elongation factor</keyword>
<dbReference type="InterPro" id="IPR028231">
    <property type="entry name" value="Spt6_YqgF"/>
</dbReference>
<keyword evidence="5" id="KW-0158">Chromosome</keyword>
<evidence type="ECO:0000259" key="13">
    <source>
        <dbReference type="PROSITE" id="PS50126"/>
    </source>
</evidence>
<organism evidence="14 15">
    <name type="scientific">Vanrija pseudolonga</name>
    <dbReference type="NCBI Taxonomy" id="143232"/>
    <lineage>
        <taxon>Eukaryota</taxon>
        <taxon>Fungi</taxon>
        <taxon>Dikarya</taxon>
        <taxon>Basidiomycota</taxon>
        <taxon>Agaricomycotina</taxon>
        <taxon>Tremellomycetes</taxon>
        <taxon>Trichosporonales</taxon>
        <taxon>Trichosporonaceae</taxon>
        <taxon>Vanrija</taxon>
    </lineage>
</organism>
<dbReference type="GO" id="GO:0008023">
    <property type="term" value="C:transcription elongation factor complex"/>
    <property type="evidence" value="ECO:0007669"/>
    <property type="project" value="TreeGrafter"/>
</dbReference>
<dbReference type="InterPro" id="IPR049540">
    <property type="entry name" value="Spt6-like_S1"/>
</dbReference>
<feature type="compositionally biased region" description="Acidic residues" evidence="11">
    <location>
        <begin position="1"/>
        <end position="10"/>
    </location>
</feature>
<feature type="compositionally biased region" description="Basic and acidic residues" evidence="11">
    <location>
        <begin position="161"/>
        <end position="192"/>
    </location>
</feature>
<evidence type="ECO:0000256" key="9">
    <source>
        <dbReference type="ARBA" id="ARBA00029871"/>
    </source>
</evidence>
<dbReference type="FunFam" id="3.30.505.10:FF:000056">
    <property type="entry name" value="Transcription elongation factor Spt6"/>
    <property type="match status" value="1"/>
</dbReference>
<dbReference type="CDD" id="cd09918">
    <property type="entry name" value="SH2_Nterm_SPT6_like"/>
    <property type="match status" value="1"/>
</dbReference>
<dbReference type="Gene3D" id="2.40.50.140">
    <property type="entry name" value="Nucleic acid-binding proteins"/>
    <property type="match status" value="1"/>
</dbReference>
<dbReference type="CDD" id="cd09928">
    <property type="entry name" value="SH2_Cterm_SPT6_like"/>
    <property type="match status" value="1"/>
</dbReference>
<dbReference type="SUPFAM" id="SSF47781">
    <property type="entry name" value="RuvA domain 2-like"/>
    <property type="match status" value="2"/>
</dbReference>
<dbReference type="GO" id="GO:0003746">
    <property type="term" value="F:translation elongation factor activity"/>
    <property type="evidence" value="ECO:0007669"/>
    <property type="project" value="UniProtKB-KW"/>
</dbReference>
<dbReference type="InterPro" id="IPR041692">
    <property type="entry name" value="HHH_9"/>
</dbReference>
<dbReference type="Pfam" id="PF14633">
    <property type="entry name" value="SH2_2"/>
    <property type="match status" value="1"/>
</dbReference>
<feature type="transmembrane region" description="Helical" evidence="12">
    <location>
        <begin position="1651"/>
        <end position="1675"/>
    </location>
</feature>
<dbReference type="CDD" id="cd00164">
    <property type="entry name" value="S1_like"/>
    <property type="match status" value="1"/>
</dbReference>
<dbReference type="InterPro" id="IPR023319">
    <property type="entry name" value="Tex-like_HTH_dom_sf"/>
</dbReference>
<dbReference type="InterPro" id="IPR028083">
    <property type="entry name" value="Spt6_acidic_N_dom"/>
</dbReference>
<dbReference type="Pfam" id="PF14635">
    <property type="entry name" value="HHH_7"/>
    <property type="match status" value="1"/>
</dbReference>
<feature type="compositionally biased region" description="Basic and acidic residues" evidence="11">
    <location>
        <begin position="1984"/>
        <end position="2007"/>
    </location>
</feature>
<dbReference type="PANTHER" id="PTHR10145:SF6">
    <property type="entry name" value="TRANSCRIPTION ELONGATION FACTOR SPT6"/>
    <property type="match status" value="1"/>
</dbReference>
<dbReference type="InterPro" id="IPR028088">
    <property type="entry name" value="Spt6_HTH_DNA-bd_dom"/>
</dbReference>
<evidence type="ECO:0000256" key="8">
    <source>
        <dbReference type="ARBA" id="ARBA00023242"/>
    </source>
</evidence>
<dbReference type="SUPFAM" id="SSF158832">
    <property type="entry name" value="Tex N-terminal region-like"/>
    <property type="match status" value="1"/>
</dbReference>
<feature type="compositionally biased region" description="Gly residues" evidence="11">
    <location>
        <begin position="1438"/>
        <end position="1455"/>
    </location>
</feature>
<keyword evidence="12" id="KW-0472">Membrane</keyword>
<evidence type="ECO:0000256" key="5">
    <source>
        <dbReference type="ARBA" id="ARBA00022454"/>
    </source>
</evidence>
<dbReference type="InterPro" id="IPR023323">
    <property type="entry name" value="Tex-like_dom_sf"/>
</dbReference>
<dbReference type="InterPro" id="IPR000980">
    <property type="entry name" value="SH2"/>
</dbReference>
<dbReference type="InterPro" id="IPR012340">
    <property type="entry name" value="NA-bd_OB-fold"/>
</dbReference>
<accession>A0AAF0Y8L9</accession>
<dbReference type="Proteomes" id="UP000827549">
    <property type="component" value="Chromosome 3"/>
</dbReference>
<feature type="region of interest" description="Disordered" evidence="11">
    <location>
        <begin position="1846"/>
        <end position="1934"/>
    </location>
</feature>
<dbReference type="InterPro" id="IPR035019">
    <property type="entry name" value="Spt6_SH2_N"/>
</dbReference>
<feature type="domain" description="S1 motif" evidence="13">
    <location>
        <begin position="1127"/>
        <end position="1198"/>
    </location>
</feature>
<gene>
    <name evidence="14" type="primary">SPT6</name>
    <name evidence="14" type="ORF">LOC62_03G004906</name>
</gene>
<evidence type="ECO:0000256" key="7">
    <source>
        <dbReference type="ARBA" id="ARBA00023163"/>
    </source>
</evidence>
<dbReference type="Pfam" id="PF14632">
    <property type="entry name" value="SPT6_acidic"/>
    <property type="match status" value="1"/>
</dbReference>
<evidence type="ECO:0000256" key="1">
    <source>
        <dbReference type="ARBA" id="ARBA00004123"/>
    </source>
</evidence>
<keyword evidence="12" id="KW-0812">Transmembrane</keyword>
<keyword evidence="8" id="KW-0539">Nucleus</keyword>
<dbReference type="RefSeq" id="XP_062627409.1">
    <property type="nucleotide sequence ID" value="XM_062771425.1"/>
</dbReference>
<feature type="region of interest" description="Disordered" evidence="11">
    <location>
        <begin position="1"/>
        <end position="192"/>
    </location>
</feature>
<comment type="similarity">
    <text evidence="3">Belongs to the SPT6 family.</text>
</comment>
<dbReference type="PROSITE" id="PS50126">
    <property type="entry name" value="S1"/>
    <property type="match status" value="1"/>
</dbReference>
<dbReference type="InterPro" id="IPR032706">
    <property type="entry name" value="Spt6_HHH"/>
</dbReference>
<dbReference type="GO" id="GO:0031491">
    <property type="term" value="F:nucleosome binding"/>
    <property type="evidence" value="ECO:0007669"/>
    <property type="project" value="TreeGrafter"/>
</dbReference>
<evidence type="ECO:0000313" key="14">
    <source>
        <dbReference type="EMBL" id="WOO81377.1"/>
    </source>
</evidence>
<feature type="compositionally biased region" description="Acidic residues" evidence="11">
    <location>
        <begin position="47"/>
        <end position="61"/>
    </location>
</feature>
<feature type="transmembrane region" description="Helical" evidence="12">
    <location>
        <begin position="1687"/>
        <end position="1709"/>
    </location>
</feature>
<dbReference type="GO" id="GO:0003677">
    <property type="term" value="F:DNA binding"/>
    <property type="evidence" value="ECO:0007669"/>
    <property type="project" value="InterPro"/>
</dbReference>
<dbReference type="InterPro" id="IPR018852">
    <property type="entry name" value="DUF2456"/>
</dbReference>
<dbReference type="InterPro" id="IPR035420">
    <property type="entry name" value="Spt6_SH2"/>
</dbReference>
<keyword evidence="12" id="KW-1133">Transmembrane helix</keyword>
<feature type="transmembrane region" description="Helical" evidence="12">
    <location>
        <begin position="1468"/>
        <end position="1495"/>
    </location>
</feature>
<dbReference type="GO" id="GO:0005694">
    <property type="term" value="C:chromosome"/>
    <property type="evidence" value="ECO:0007669"/>
    <property type="project" value="UniProtKB-SubCell"/>
</dbReference>
<dbReference type="PANTHER" id="PTHR10145">
    <property type="entry name" value="TRANSCRIPTION ELONGATION FACTOR SPT6"/>
    <property type="match status" value="1"/>
</dbReference>
<evidence type="ECO:0000313" key="15">
    <source>
        <dbReference type="Proteomes" id="UP000827549"/>
    </source>
</evidence>
<feature type="region of interest" description="Disordered" evidence="11">
    <location>
        <begin position="1983"/>
        <end position="2007"/>
    </location>
</feature>
<comment type="function">
    <text evidence="10">Histone H3-H4 chaperone that plays a role in maintenance of chromatin structure during RNA polymerase II transcription elongation thereby repressing transcription initiation from cryptic promoters. Mediates the reassembly of nucleosomes onto the promoters of at least a selected set of genes during repression; the nucleosome reassembly is essential for transcriptional repression. Essential for viability.</text>
</comment>
<dbReference type="InterPro" id="IPR037027">
    <property type="entry name" value="YqgF/RNaseH-like_dom_sf"/>
</dbReference>
<feature type="region of interest" description="Disordered" evidence="11">
    <location>
        <begin position="1756"/>
        <end position="1799"/>
    </location>
</feature>
<name>A0AAF0Y8L9_9TREE</name>
<dbReference type="SUPFAM" id="SSF55550">
    <property type="entry name" value="SH2 domain"/>
    <property type="match status" value="1"/>
</dbReference>
<dbReference type="InterPro" id="IPR035018">
    <property type="entry name" value="Spt6_SH2_C"/>
</dbReference>
<dbReference type="Pfam" id="PF21710">
    <property type="entry name" value="Spt6_S1"/>
    <property type="match status" value="1"/>
</dbReference>
<keyword evidence="14" id="KW-0648">Protein biosynthesis</keyword>
<dbReference type="SUPFAM" id="SSF50249">
    <property type="entry name" value="Nucleic acid-binding proteins"/>
    <property type="match status" value="1"/>
</dbReference>
<dbReference type="InterPro" id="IPR010994">
    <property type="entry name" value="RuvA_2-like"/>
</dbReference>
<dbReference type="Pfam" id="PF14641">
    <property type="entry name" value="HTH_44"/>
    <property type="match status" value="1"/>
</dbReference>
<feature type="region of interest" description="Disordered" evidence="11">
    <location>
        <begin position="1438"/>
        <end position="1459"/>
    </location>
</feature>
<dbReference type="Gene3D" id="1.10.3500.10">
    <property type="entry name" value="Tex N-terminal region-like"/>
    <property type="match status" value="1"/>
</dbReference>
<evidence type="ECO:0000256" key="4">
    <source>
        <dbReference type="ARBA" id="ARBA00020248"/>
    </source>
</evidence>
<proteinExistence type="inferred from homology"/>
<dbReference type="EMBL" id="CP086716">
    <property type="protein sequence ID" value="WOO81377.1"/>
    <property type="molecule type" value="Genomic_DNA"/>
</dbReference>
<evidence type="ECO:0000256" key="2">
    <source>
        <dbReference type="ARBA" id="ARBA00004286"/>
    </source>
</evidence>
<sequence length="2007" mass="224903">MSDVSSEGEGDVIHPYGDDDRNRDSSDESEEEDPEELRRVHDGFIVDGEDDDDDDDDDNEDPAEKRRRKRKERRKKRKRRERERARREQDDLSEDDLDLINENTGGAGPSRPLKRLRRRSGSDDDNLPRLQDMFDDEDRRNASDDEDDLADFIEEDEDDETTRNETEEQRRQRRREEKARRREAARARPELAGVDKDSWDEIFDVFGDGHDYDWALEGEEGMEAEEEEKKDLRLEDVFDPAEIKARRLLDEDRAIAQVDRPERHQLVNSTLSDNPILAPDSLFPPPDLAAGWAYTRISQRTGYLFCNLGADNSWPESTPDDPYPHPQPRRLDLAVEFLKVVSTALNMMYVQHLEVPYLWHYKRDAFSVLENQGQSSVQFLDRDELWTLYNLGIRFRAIWERNQQVQQLWDKIRARRPEVEDKYLTQTLLPSVCNMSIEAAAEGADWLAYHYASDIRAIKEEESFEEGIKRLPERASGDRAREGPIMKLVEAFGISVPSVAVTFNDPEGVPVPPNNPDRLPLEVAEEYSGEGTHFASADSALAAAKRILIADFARDPTIRQQARDFVEACGTVTVSPTERGMTVIDEYSTYSTFKFLTEKPVELFKNTPQFLHILKAEEEGLVKITISVPQIQIDDFAGTLVRCCRSPEYTEVATAWNELRDEICQTVVNKHYIPAATPWLKEHMRSQAEEYVSELCRMELELRVNVRPYARRGDNTGETPTVLAITVGRGNVNDAVIAVLLGDDGVIRQSYKFDNLRDEEPRSAFLEVVGKRRPDVIVIGGMSAHTGRLRDDAQRALRDLAIRESGLRPPVSEAYQSHDEFEDASADFERHLSPSIVPLIFVNDATARLYMNSEEAATEHPELPINGRYALGLARYTQNPLNAYCRLGRQVSSVSYMEHHQKLVPEERLLVHLERGLVNAVCFTGIDVNTCVQDQYQRAMLPFVAGLGPRKADQLVNATNKHGTLLNRLQLSEFGTFGPTIFENVAGFLSIDADLKDFSLDQGDAHEQPEPLDMTRIHPEDYEFAQKMCQDALDLDAEDVADQHKSTVVVQLMQDEDRARKLGELNLDDFAFNLQRQGEGNKRHTLGAIVQELIQWRADRRPAFYIPGDWEILTMLTGETERTLGRGIRVTATVRRALASRAFCALESGIDGIVDREYVSDDDNLVRSCEDVFHKGQAIKAVIISPEPARLQARLSTRESDLVQSVPFVQPFREEPYNDPERRRMAEEAAAQKRRREAGAVKRVVNHPNWHVMNSGQAEQYLAGMHRGDVVIRPSSKGADHLAVTWKVDEDVYQHLDVQEIDKPNEYALGRLLQVAGKYNYSDLDDLVINHVKATARKFDEMQMHEKYKSENELESYLKNYVQAHPGRSMYGFSIDSDRPGYIKLCFLNKSTKDGGVIQTWPVKVLPGAYKLGNAEVPGVTELSNAFKAQYSAKLMEQGGGGGKTPGIRQGGRTPGGRTPVPQTHKQWFYLYFLQGFGAGIIDGAVNFAIAYGMYHSQSNVRMWVLKHNTVAGDMGVTCIIQCAVSMLITSTLVHTDLHHKAIQPLPFVYPHVEHLPDPRVLFDHIFNRKVLKKTQEEKKEGEDADLAEADKDAQLYEAVLARRREYGFTKYYFLMLVRFIFEGTEMNMLADRSIGPRRWFLRLLWTAAQGASIGIVFGFPLWCLAIVILGPIYGTRNMHGKWAPQAIKAVFAAILGWITNPVIATLALGSQADHHLVVIPIDEEHGRTQRDASPGATSSLGIDAIPEGEELQPVVSRPSPVLLKPRGSFIDPETSRKRSDSGASGRGRAGSVSRPPFTQNVSYLSTHSEFATAATGATAAAAGATLTTATITPGRVRALTVSSYVSSSGSPAAPPPAPLPATPTSFTYALGGAGGRAKRVGRSRASTTTGPLPLPPTPADRRTASTGLGTPTTPASFRPATATATTPSRARASSDVAGGALHVTGVQPAGAAPRVEVVEDSNFDVFGRTDVEVPAIALQRPSMEVERERELARQEREREREDRSRL</sequence>
<keyword evidence="15" id="KW-1185">Reference proteome</keyword>